<proteinExistence type="predicted"/>
<name>A0A8H3M1L5_9GLOM</name>
<feature type="compositionally biased region" description="Acidic residues" evidence="1">
    <location>
        <begin position="88"/>
        <end position="105"/>
    </location>
</feature>
<dbReference type="EMBL" id="BLAL01000277">
    <property type="protein sequence ID" value="GES98993.1"/>
    <property type="molecule type" value="Genomic_DNA"/>
</dbReference>
<organism evidence="2 3">
    <name type="scientific">Rhizophagus clarus</name>
    <dbReference type="NCBI Taxonomy" id="94130"/>
    <lineage>
        <taxon>Eukaryota</taxon>
        <taxon>Fungi</taxon>
        <taxon>Fungi incertae sedis</taxon>
        <taxon>Mucoromycota</taxon>
        <taxon>Glomeromycotina</taxon>
        <taxon>Glomeromycetes</taxon>
        <taxon>Glomerales</taxon>
        <taxon>Glomeraceae</taxon>
        <taxon>Rhizophagus</taxon>
    </lineage>
</organism>
<gene>
    <name evidence="2" type="ORF">RCL2_002551900</name>
</gene>
<evidence type="ECO:0000256" key="1">
    <source>
        <dbReference type="SAM" id="MobiDB-lite"/>
    </source>
</evidence>
<reference evidence="2" key="1">
    <citation type="submission" date="2019-10" db="EMBL/GenBank/DDBJ databases">
        <title>Conservation and host-specific expression of non-tandemly repeated heterogenous ribosome RNA gene in arbuscular mycorrhizal fungi.</title>
        <authorList>
            <person name="Maeda T."/>
            <person name="Kobayashi Y."/>
            <person name="Nakagawa T."/>
            <person name="Ezawa T."/>
            <person name="Yamaguchi K."/>
            <person name="Bino T."/>
            <person name="Nishimoto Y."/>
            <person name="Shigenobu S."/>
            <person name="Kawaguchi M."/>
        </authorList>
    </citation>
    <scope>NUCLEOTIDE SEQUENCE</scope>
    <source>
        <strain evidence="2">HR1</strain>
    </source>
</reference>
<evidence type="ECO:0000313" key="2">
    <source>
        <dbReference type="EMBL" id="GES98993.1"/>
    </source>
</evidence>
<comment type="caution">
    <text evidence="2">The sequence shown here is derived from an EMBL/GenBank/DDBJ whole genome shotgun (WGS) entry which is preliminary data.</text>
</comment>
<sequence>MRGNEREKEFNGYKSDIRDLIEAYIDTERSWEKQEKRMILQIIERFKANNRKFPKTTGDWCIKEMLRRSINNKRAHQRKKKLRRNEDKSDDDNDDVDDASNEDVEKDTQRKSESKRRRQ</sequence>
<protein>
    <submittedName>
        <fullName evidence="2">Uncharacterized protein</fullName>
    </submittedName>
</protein>
<dbReference type="OrthoDB" id="2443964at2759"/>
<feature type="compositionally biased region" description="Basic residues" evidence="1">
    <location>
        <begin position="70"/>
        <end position="83"/>
    </location>
</feature>
<dbReference type="Proteomes" id="UP000615446">
    <property type="component" value="Unassembled WGS sequence"/>
</dbReference>
<evidence type="ECO:0000313" key="3">
    <source>
        <dbReference type="Proteomes" id="UP000615446"/>
    </source>
</evidence>
<feature type="region of interest" description="Disordered" evidence="1">
    <location>
        <begin position="69"/>
        <end position="119"/>
    </location>
</feature>
<accession>A0A8H3M1L5</accession>
<dbReference type="AlphaFoldDB" id="A0A8H3M1L5"/>